<feature type="signal peptide" evidence="1">
    <location>
        <begin position="1"/>
        <end position="27"/>
    </location>
</feature>
<evidence type="ECO:0000313" key="3">
    <source>
        <dbReference type="Proteomes" id="UP000317839"/>
    </source>
</evidence>
<gene>
    <name evidence="2" type="ORF">FLL45_15980</name>
</gene>
<dbReference type="OrthoDB" id="5348860at2"/>
<accession>A0A545T6W1</accession>
<evidence type="ECO:0000256" key="1">
    <source>
        <dbReference type="SAM" id="SignalP"/>
    </source>
</evidence>
<evidence type="ECO:0000313" key="2">
    <source>
        <dbReference type="EMBL" id="TQV72961.1"/>
    </source>
</evidence>
<keyword evidence="3" id="KW-1185">Reference proteome</keyword>
<comment type="caution">
    <text evidence="2">The sequence shown here is derived from an EMBL/GenBank/DDBJ whole genome shotgun (WGS) entry which is preliminary data.</text>
</comment>
<organism evidence="2 3">
    <name type="scientific">Aliikangiella marina</name>
    <dbReference type="NCBI Taxonomy" id="1712262"/>
    <lineage>
        <taxon>Bacteria</taxon>
        <taxon>Pseudomonadati</taxon>
        <taxon>Pseudomonadota</taxon>
        <taxon>Gammaproteobacteria</taxon>
        <taxon>Oceanospirillales</taxon>
        <taxon>Pleioneaceae</taxon>
        <taxon>Aliikangiella</taxon>
    </lineage>
</organism>
<dbReference type="RefSeq" id="WP_142943100.1">
    <property type="nucleotide sequence ID" value="NZ_VIKR01000004.1"/>
</dbReference>
<feature type="chain" id="PRO_5021797291" description="VCBS repeat-containing protein" evidence="1">
    <location>
        <begin position="28"/>
        <end position="158"/>
    </location>
</feature>
<dbReference type="EMBL" id="VIKR01000004">
    <property type="protein sequence ID" value="TQV72961.1"/>
    <property type="molecule type" value="Genomic_DNA"/>
</dbReference>
<protein>
    <recommendedName>
        <fullName evidence="4">VCBS repeat-containing protein</fullName>
    </recommendedName>
</protein>
<proteinExistence type="predicted"/>
<dbReference type="AlphaFoldDB" id="A0A545T6W1"/>
<keyword evidence="1" id="KW-0732">Signal</keyword>
<sequence length="158" mass="17715">MVIRKCLLMVFVAMTLPVLCDFVSAQAENDLDVALKQYFQDRKTHYVAYFKDLNGDGLQDAIVYLSGNEDCTDAGCKLLVLQGEKSGFKFVSETHFVIAPIKLSPEQNQSWRNLVVNTKKIGSVVLKFNGREYTYDSTLVSQPDAGELQESNIIINPK</sequence>
<reference evidence="2 3" key="1">
    <citation type="submission" date="2019-06" db="EMBL/GenBank/DDBJ databases">
        <title>Draft genome of Aliikangiella marina GYP-15.</title>
        <authorList>
            <person name="Wang G."/>
        </authorList>
    </citation>
    <scope>NUCLEOTIDE SEQUENCE [LARGE SCALE GENOMIC DNA]</scope>
    <source>
        <strain evidence="2 3">GYP-15</strain>
    </source>
</reference>
<dbReference type="Proteomes" id="UP000317839">
    <property type="component" value="Unassembled WGS sequence"/>
</dbReference>
<evidence type="ECO:0008006" key="4">
    <source>
        <dbReference type="Google" id="ProtNLM"/>
    </source>
</evidence>
<name>A0A545T6W1_9GAMM</name>